<proteinExistence type="predicted"/>
<keyword evidence="2" id="KW-1185">Reference proteome</keyword>
<accession>A0A917QFY7</accession>
<name>A0A917QFY7_9HYPH</name>
<evidence type="ECO:0000313" key="1">
    <source>
        <dbReference type="EMBL" id="GGK47199.1"/>
    </source>
</evidence>
<protein>
    <submittedName>
        <fullName evidence="1">Uncharacterized protein</fullName>
    </submittedName>
</protein>
<dbReference type="RefSeq" id="WP_210317674.1">
    <property type="nucleotide sequence ID" value="NZ_BMMF01000012.1"/>
</dbReference>
<organism evidence="1 2">
    <name type="scientific">Salinarimonas ramus</name>
    <dbReference type="NCBI Taxonomy" id="690164"/>
    <lineage>
        <taxon>Bacteria</taxon>
        <taxon>Pseudomonadati</taxon>
        <taxon>Pseudomonadota</taxon>
        <taxon>Alphaproteobacteria</taxon>
        <taxon>Hyphomicrobiales</taxon>
        <taxon>Salinarimonadaceae</taxon>
        <taxon>Salinarimonas</taxon>
    </lineage>
</organism>
<gene>
    <name evidence="1" type="ORF">GCM10011322_37790</name>
</gene>
<dbReference type="AlphaFoldDB" id="A0A917QFY7"/>
<dbReference type="Proteomes" id="UP000600449">
    <property type="component" value="Unassembled WGS sequence"/>
</dbReference>
<comment type="caution">
    <text evidence="1">The sequence shown here is derived from an EMBL/GenBank/DDBJ whole genome shotgun (WGS) entry which is preliminary data.</text>
</comment>
<dbReference type="EMBL" id="BMMF01000012">
    <property type="protein sequence ID" value="GGK47199.1"/>
    <property type="molecule type" value="Genomic_DNA"/>
</dbReference>
<evidence type="ECO:0000313" key="2">
    <source>
        <dbReference type="Proteomes" id="UP000600449"/>
    </source>
</evidence>
<reference evidence="1 2" key="1">
    <citation type="journal article" date="2014" name="Int. J. Syst. Evol. Microbiol.">
        <title>Complete genome sequence of Corynebacterium casei LMG S-19264T (=DSM 44701T), isolated from a smear-ripened cheese.</title>
        <authorList>
            <consortium name="US DOE Joint Genome Institute (JGI-PGF)"/>
            <person name="Walter F."/>
            <person name="Albersmeier A."/>
            <person name="Kalinowski J."/>
            <person name="Ruckert C."/>
        </authorList>
    </citation>
    <scope>NUCLEOTIDE SEQUENCE [LARGE SCALE GENOMIC DNA]</scope>
    <source>
        <strain evidence="1 2">CGMCC 1.9161</strain>
    </source>
</reference>
<sequence>MTHERRPAAALLPAEPRIVGSPREQELTARFLAPAIADLEALFLRARDELDPILAQRQPAKAGKRYPLSQCLEISMAVAAYLRSDRADALTGAAGAGRTALRSFQRAGGSFRRVWGDLRGQYFQNAFQLGTLYVDVANDTVDPAKRKVEILPFDGAGLSPIRDFAHFARIARSYWSAEVFPNHVVPSLAPHCPLILIGPTGSLRLHDATDYMVSLARAGAFCASEVALRAAPLRQDVFDRAAFALRGAGLALARSPQEGRALALQACRVQRARRWHHAPEIVPRIARDAGRANEHLAADERRRAAEETPVQTITIDGTEYRLADLGEDARAQLGMLQATDAEITRLETQLAIARTARNAYANALRAALAKAEDGAVRRVG</sequence>